<evidence type="ECO:0000313" key="1">
    <source>
        <dbReference type="EMBL" id="AWZ37865.1"/>
    </source>
</evidence>
<dbReference type="Gene3D" id="1.10.10.10">
    <property type="entry name" value="Winged helix-like DNA-binding domain superfamily/Winged helix DNA-binding domain"/>
    <property type="match status" value="1"/>
</dbReference>
<evidence type="ECO:0000313" key="2">
    <source>
        <dbReference type="EMBL" id="AWZ41145.1"/>
    </source>
</evidence>
<dbReference type="PANTHER" id="PTHR33221">
    <property type="entry name" value="WINGED HELIX-TURN-HELIX TRANSCRIPTIONAL REGULATOR, RRF2 FAMILY"/>
    <property type="match status" value="1"/>
</dbReference>
<dbReference type="EMBL" id="CP023565">
    <property type="protein sequence ID" value="AWZ37865.1"/>
    <property type="molecule type" value="Genomic_DNA"/>
</dbReference>
<dbReference type="PANTHER" id="PTHR33221:SF15">
    <property type="entry name" value="HTH-TYPE TRANSCRIPTIONAL REGULATOR YWGB-RELATED"/>
    <property type="match status" value="1"/>
</dbReference>
<dbReference type="RefSeq" id="WP_112195353.1">
    <property type="nucleotide sequence ID" value="NZ_CP023565.1"/>
</dbReference>
<evidence type="ECO:0000313" key="3">
    <source>
        <dbReference type="Proteomes" id="UP000250143"/>
    </source>
</evidence>
<protein>
    <submittedName>
        <fullName evidence="1">Transcriptional regulator</fullName>
    </submittedName>
</protein>
<dbReference type="InterPro" id="IPR036390">
    <property type="entry name" value="WH_DNA-bd_sf"/>
</dbReference>
<keyword evidence="3" id="KW-1185">Reference proteome</keyword>
<dbReference type="EMBL" id="CP023566">
    <property type="protein sequence ID" value="AWZ41145.1"/>
    <property type="molecule type" value="Genomic_DNA"/>
</dbReference>
<reference evidence="3 4" key="1">
    <citation type="submission" date="2017-09" db="EMBL/GenBank/DDBJ databases">
        <title>Predominant Lactobacillus spp. isolated from feces of mice subjected to short-term calorie restriction.</title>
        <authorList>
            <person name="Zhang C."/>
            <person name="Zhao L."/>
            <person name="Pan F."/>
        </authorList>
    </citation>
    <scope>NUCLEOTIDE SEQUENCE [LARGE SCALE GENOMIC DNA]</scope>
    <source>
        <strain evidence="2 3">CR141</strain>
        <strain evidence="1 4">CR147</strain>
    </source>
</reference>
<dbReference type="InterPro" id="IPR000944">
    <property type="entry name" value="Tscrpt_reg_Rrf2"/>
</dbReference>
<proteinExistence type="predicted"/>
<dbReference type="KEGG" id="lmur:CPS94_02480"/>
<dbReference type="FunFam" id="1.10.10.10:FF:000138">
    <property type="entry name" value="Rrf2 family transcriptional regulator"/>
    <property type="match status" value="1"/>
</dbReference>
<sequence>MQISSRFTIAMHILTYIATADQKERVTSEVLAKSIQVNPVIIRNILSQLKKAELVMVKRGQGGATITKPYEQLSLFDVYQAVDSVKNGTLFSFHDSPNPACPVGKNIHNILDDKLLRVQQAMENELKAITLAQVLNDAKKYLPDI</sequence>
<dbReference type="AlphaFoldDB" id="A0AAD0PB72"/>
<organism evidence="1 4">
    <name type="scientific">Ligilactobacillus murinus</name>
    <dbReference type="NCBI Taxonomy" id="1622"/>
    <lineage>
        <taxon>Bacteria</taxon>
        <taxon>Bacillati</taxon>
        <taxon>Bacillota</taxon>
        <taxon>Bacilli</taxon>
        <taxon>Lactobacillales</taxon>
        <taxon>Lactobacillaceae</taxon>
        <taxon>Ligilactobacillus</taxon>
    </lineage>
</organism>
<dbReference type="Proteomes" id="UP000250153">
    <property type="component" value="Chromosome"/>
</dbReference>
<dbReference type="InterPro" id="IPR036388">
    <property type="entry name" value="WH-like_DNA-bd_sf"/>
</dbReference>
<dbReference type="Pfam" id="PF02082">
    <property type="entry name" value="Rrf2"/>
    <property type="match status" value="1"/>
</dbReference>
<dbReference type="SUPFAM" id="SSF46785">
    <property type="entry name" value="Winged helix' DNA-binding domain"/>
    <property type="match status" value="1"/>
</dbReference>
<dbReference type="PROSITE" id="PS51197">
    <property type="entry name" value="HTH_RRF2_2"/>
    <property type="match status" value="1"/>
</dbReference>
<name>A0AAD0PB72_9LACO</name>
<evidence type="ECO:0000313" key="4">
    <source>
        <dbReference type="Proteomes" id="UP000250153"/>
    </source>
</evidence>
<dbReference type="GeneID" id="48465989"/>
<gene>
    <name evidence="2" type="ORF">CPQ89_08985</name>
    <name evidence="1" type="ORF">CPS94_02480</name>
</gene>
<dbReference type="GO" id="GO:0003700">
    <property type="term" value="F:DNA-binding transcription factor activity"/>
    <property type="evidence" value="ECO:0007669"/>
    <property type="project" value="TreeGrafter"/>
</dbReference>
<accession>A0AAD0PB72</accession>
<dbReference type="Proteomes" id="UP000250143">
    <property type="component" value="Chromosome"/>
</dbReference>
<dbReference type="GO" id="GO:0005829">
    <property type="term" value="C:cytosol"/>
    <property type="evidence" value="ECO:0007669"/>
    <property type="project" value="TreeGrafter"/>
</dbReference>